<evidence type="ECO:0000256" key="6">
    <source>
        <dbReference type="ARBA" id="ARBA00023065"/>
    </source>
</evidence>
<keyword evidence="7 9" id="KW-0472">Membrane</keyword>
<evidence type="ECO:0000256" key="4">
    <source>
        <dbReference type="ARBA" id="ARBA00022692"/>
    </source>
</evidence>
<keyword evidence="6 9" id="KW-0406">Ion transport</keyword>
<evidence type="ECO:0000256" key="1">
    <source>
        <dbReference type="ARBA" id="ARBA00004141"/>
    </source>
</evidence>
<sequence>MWKQFKEFAFKGNIFDMAIGVVVGGAFGKIVTSLVNDIIMPFFGFLTAGMEFKSLKWVLSPAIIENGEIIKPEAAILYGSFIQNIVDFLIIAFSIFLAVYFASKASKKLRKQQEEQPAPESPALPSEAELLVEIRDLLQNQKTEVKAEELE</sequence>
<comment type="subunit">
    <text evidence="9">Homopentamer.</text>
</comment>
<dbReference type="NCBIfam" id="TIGR00220">
    <property type="entry name" value="mscL"/>
    <property type="match status" value="1"/>
</dbReference>
<dbReference type="AlphaFoldDB" id="A0A926E175"/>
<keyword evidence="5 9" id="KW-1133">Transmembrane helix</keyword>
<feature type="transmembrane region" description="Helical" evidence="9">
    <location>
        <begin position="12"/>
        <end position="35"/>
    </location>
</feature>
<dbReference type="Pfam" id="PF01741">
    <property type="entry name" value="MscL"/>
    <property type="match status" value="1"/>
</dbReference>
<gene>
    <name evidence="9 10" type="primary">mscL</name>
    <name evidence="10" type="ORF">H8710_06555</name>
</gene>
<organism evidence="10 11">
    <name type="scientific">Fumia xinanensis</name>
    <dbReference type="NCBI Taxonomy" id="2763659"/>
    <lineage>
        <taxon>Bacteria</taxon>
        <taxon>Bacillati</taxon>
        <taxon>Bacillota</taxon>
        <taxon>Clostridia</taxon>
        <taxon>Eubacteriales</taxon>
        <taxon>Oscillospiraceae</taxon>
        <taxon>Fumia</taxon>
    </lineage>
</organism>
<feature type="transmembrane region" description="Helical" evidence="9">
    <location>
        <begin position="81"/>
        <end position="102"/>
    </location>
</feature>
<evidence type="ECO:0000256" key="9">
    <source>
        <dbReference type="HAMAP-Rule" id="MF_00115"/>
    </source>
</evidence>
<comment type="subcellular location">
    <subcellularLocation>
        <location evidence="9">Cell membrane</location>
        <topology evidence="9">Multi-pass membrane protein</topology>
    </subcellularLocation>
    <subcellularLocation>
        <location evidence="1">Membrane</location>
        <topology evidence="1">Multi-pass membrane protein</topology>
    </subcellularLocation>
</comment>
<keyword evidence="4 9" id="KW-0812">Transmembrane</keyword>
<keyword evidence="3 9" id="KW-1003">Cell membrane</keyword>
<dbReference type="Proteomes" id="UP000610760">
    <property type="component" value="Unassembled WGS sequence"/>
</dbReference>
<dbReference type="InterPro" id="IPR037673">
    <property type="entry name" value="MSC/AndL"/>
</dbReference>
<name>A0A926E175_9FIRM</name>
<evidence type="ECO:0000256" key="7">
    <source>
        <dbReference type="ARBA" id="ARBA00023136"/>
    </source>
</evidence>
<comment type="similarity">
    <text evidence="9">Belongs to the MscL family.</text>
</comment>
<protein>
    <recommendedName>
        <fullName evidence="9">Large-conductance mechanosensitive channel</fullName>
    </recommendedName>
</protein>
<dbReference type="PANTHER" id="PTHR30266:SF2">
    <property type="entry name" value="LARGE-CONDUCTANCE MECHANOSENSITIVE CHANNEL"/>
    <property type="match status" value="1"/>
</dbReference>
<dbReference type="PANTHER" id="PTHR30266">
    <property type="entry name" value="MECHANOSENSITIVE CHANNEL MSCL"/>
    <property type="match status" value="1"/>
</dbReference>
<keyword evidence="11" id="KW-1185">Reference proteome</keyword>
<reference evidence="10" key="1">
    <citation type="submission" date="2020-08" db="EMBL/GenBank/DDBJ databases">
        <title>Genome public.</title>
        <authorList>
            <person name="Liu C."/>
            <person name="Sun Q."/>
        </authorList>
    </citation>
    <scope>NUCLEOTIDE SEQUENCE</scope>
    <source>
        <strain evidence="10">NSJ-33</strain>
    </source>
</reference>
<evidence type="ECO:0000256" key="3">
    <source>
        <dbReference type="ARBA" id="ARBA00022475"/>
    </source>
</evidence>
<dbReference type="HAMAP" id="MF_00115">
    <property type="entry name" value="MscL"/>
    <property type="match status" value="1"/>
</dbReference>
<dbReference type="EMBL" id="JACRSV010000002">
    <property type="protein sequence ID" value="MBC8559729.1"/>
    <property type="molecule type" value="Genomic_DNA"/>
</dbReference>
<proteinExistence type="inferred from homology"/>
<keyword evidence="2 9" id="KW-0813">Transport</keyword>
<comment type="function">
    <text evidence="9">Channel that opens in response to stretch forces in the membrane lipid bilayer. May participate in the regulation of osmotic pressure changes within the cell.</text>
</comment>
<evidence type="ECO:0000256" key="8">
    <source>
        <dbReference type="ARBA" id="ARBA00023303"/>
    </source>
</evidence>
<dbReference type="GO" id="GO:0005886">
    <property type="term" value="C:plasma membrane"/>
    <property type="evidence" value="ECO:0007669"/>
    <property type="project" value="UniProtKB-SubCell"/>
</dbReference>
<evidence type="ECO:0000256" key="2">
    <source>
        <dbReference type="ARBA" id="ARBA00022448"/>
    </source>
</evidence>
<dbReference type="InterPro" id="IPR036019">
    <property type="entry name" value="MscL_channel"/>
</dbReference>
<dbReference type="NCBIfam" id="NF001843">
    <property type="entry name" value="PRK00567.1-4"/>
    <property type="match status" value="1"/>
</dbReference>
<dbReference type="PRINTS" id="PR01264">
    <property type="entry name" value="MECHCHANNEL"/>
</dbReference>
<dbReference type="RefSeq" id="WP_249294733.1">
    <property type="nucleotide sequence ID" value="NZ_JACRSV010000002.1"/>
</dbReference>
<dbReference type="InterPro" id="IPR001185">
    <property type="entry name" value="MS_channel"/>
</dbReference>
<dbReference type="GO" id="GO:0008381">
    <property type="term" value="F:mechanosensitive monoatomic ion channel activity"/>
    <property type="evidence" value="ECO:0007669"/>
    <property type="project" value="UniProtKB-UniRule"/>
</dbReference>
<evidence type="ECO:0000313" key="10">
    <source>
        <dbReference type="EMBL" id="MBC8559729.1"/>
    </source>
</evidence>
<dbReference type="SUPFAM" id="SSF81330">
    <property type="entry name" value="Gated mechanosensitive channel"/>
    <property type="match status" value="1"/>
</dbReference>
<comment type="caution">
    <text evidence="10">The sequence shown here is derived from an EMBL/GenBank/DDBJ whole genome shotgun (WGS) entry which is preliminary data.</text>
</comment>
<evidence type="ECO:0000256" key="5">
    <source>
        <dbReference type="ARBA" id="ARBA00022989"/>
    </source>
</evidence>
<keyword evidence="8 9" id="KW-0407">Ion channel</keyword>
<dbReference type="Gene3D" id="1.10.1200.120">
    <property type="entry name" value="Large-conductance mechanosensitive channel, MscL, domain 1"/>
    <property type="match status" value="1"/>
</dbReference>
<accession>A0A926E175</accession>
<evidence type="ECO:0000313" key="11">
    <source>
        <dbReference type="Proteomes" id="UP000610760"/>
    </source>
</evidence>